<accession>A0ABP7IDS6</accession>
<dbReference type="InterPro" id="IPR015068">
    <property type="entry name" value="DUF1877"/>
</dbReference>
<name>A0ABP7IDS6_9ACTN</name>
<protein>
    <submittedName>
        <fullName evidence="1">Uncharacterized protein</fullName>
    </submittedName>
</protein>
<dbReference type="InterPro" id="IPR035944">
    <property type="entry name" value="YfbM-like_sf"/>
</dbReference>
<dbReference type="Pfam" id="PF08974">
    <property type="entry name" value="DUF1877"/>
    <property type="match status" value="1"/>
</dbReference>
<gene>
    <name evidence="1" type="ORF">GCM10022403_056650</name>
</gene>
<dbReference type="Gene3D" id="3.40.1760.10">
    <property type="entry name" value="YfbM-like super family"/>
    <property type="match status" value="1"/>
</dbReference>
<sequence>MTLRPFRALLSLMSLYFHLRAVPPSALRNSANWLQRLFEDDWDTVRRRIDRHREEMLDHHYADHDVLYAGTPPHRTKDSPQSHVILGGRPVPHQDPEEPPFLLLTAAQTARVAVYLISADIETLWHRARDELLPRYGGPDMEQETHALFTSTHRDLTAFYTNTAEYGDAVVKRLLR</sequence>
<dbReference type="SUPFAM" id="SSF111069">
    <property type="entry name" value="Hypothetical protein yfbM"/>
    <property type="match status" value="1"/>
</dbReference>
<comment type="caution">
    <text evidence="1">The sequence shown here is derived from an EMBL/GenBank/DDBJ whole genome shotgun (WGS) entry which is preliminary data.</text>
</comment>
<evidence type="ECO:0000313" key="2">
    <source>
        <dbReference type="Proteomes" id="UP001501009"/>
    </source>
</evidence>
<organism evidence="1 2">
    <name type="scientific">Streptomyces coacervatus</name>
    <dbReference type="NCBI Taxonomy" id="647381"/>
    <lineage>
        <taxon>Bacteria</taxon>
        <taxon>Bacillati</taxon>
        <taxon>Actinomycetota</taxon>
        <taxon>Actinomycetes</taxon>
        <taxon>Kitasatosporales</taxon>
        <taxon>Streptomycetaceae</taxon>
        <taxon>Streptomyces</taxon>
    </lineage>
</organism>
<reference evidence="2" key="1">
    <citation type="journal article" date="2019" name="Int. J. Syst. Evol. Microbiol.">
        <title>The Global Catalogue of Microorganisms (GCM) 10K type strain sequencing project: providing services to taxonomists for standard genome sequencing and annotation.</title>
        <authorList>
            <consortium name="The Broad Institute Genomics Platform"/>
            <consortium name="The Broad Institute Genome Sequencing Center for Infectious Disease"/>
            <person name="Wu L."/>
            <person name="Ma J."/>
        </authorList>
    </citation>
    <scope>NUCLEOTIDE SEQUENCE [LARGE SCALE GENOMIC DNA]</scope>
    <source>
        <strain evidence="2">JCM 17138</strain>
    </source>
</reference>
<dbReference type="EMBL" id="BAABDE010000022">
    <property type="protein sequence ID" value="GAA3815790.1"/>
    <property type="molecule type" value="Genomic_DNA"/>
</dbReference>
<dbReference type="Proteomes" id="UP001501009">
    <property type="component" value="Unassembled WGS sequence"/>
</dbReference>
<proteinExistence type="predicted"/>
<keyword evidence="2" id="KW-1185">Reference proteome</keyword>
<evidence type="ECO:0000313" key="1">
    <source>
        <dbReference type="EMBL" id="GAA3815790.1"/>
    </source>
</evidence>